<evidence type="ECO:0000256" key="1">
    <source>
        <dbReference type="SAM" id="MobiDB-lite"/>
    </source>
</evidence>
<dbReference type="Ensembl" id="ENSOMET00000005783.1">
    <property type="protein sequence ID" value="ENSOMEP00000025958.1"/>
    <property type="gene ID" value="ENSOMEG00000007503.1"/>
</dbReference>
<accession>A0A3B3D788</accession>
<sequence length="138" mass="14042">MNRCQSSSLLSAPLRALVVLPSQGGHHHGQELLEVVGVHVQLLGVQHAQLGVGGLDVVHVLDGAVQTVQNLGAVGGDVRVGLDGIGVVEVSKAGEVPLSPGVDDQTPGGRAGTRIGWRSGTADKLETSPEPSGRVRAS</sequence>
<proteinExistence type="predicted"/>
<feature type="region of interest" description="Disordered" evidence="1">
    <location>
        <begin position="96"/>
        <end position="138"/>
    </location>
</feature>
<reference evidence="2" key="1">
    <citation type="submission" date="2025-08" db="UniProtKB">
        <authorList>
            <consortium name="Ensembl"/>
        </authorList>
    </citation>
    <scope>IDENTIFICATION</scope>
</reference>
<evidence type="ECO:0000313" key="3">
    <source>
        <dbReference type="Proteomes" id="UP000261560"/>
    </source>
</evidence>
<dbReference type="Proteomes" id="UP000261560">
    <property type="component" value="Unplaced"/>
</dbReference>
<protein>
    <submittedName>
        <fullName evidence="2">Uncharacterized protein</fullName>
    </submittedName>
</protein>
<keyword evidence="3" id="KW-1185">Reference proteome</keyword>
<organism evidence="2 3">
    <name type="scientific">Oryzias melastigma</name>
    <name type="common">Marine medaka</name>
    <dbReference type="NCBI Taxonomy" id="30732"/>
    <lineage>
        <taxon>Eukaryota</taxon>
        <taxon>Metazoa</taxon>
        <taxon>Chordata</taxon>
        <taxon>Craniata</taxon>
        <taxon>Vertebrata</taxon>
        <taxon>Euteleostomi</taxon>
        <taxon>Actinopterygii</taxon>
        <taxon>Neopterygii</taxon>
        <taxon>Teleostei</taxon>
        <taxon>Neoteleostei</taxon>
        <taxon>Acanthomorphata</taxon>
        <taxon>Ovalentaria</taxon>
        <taxon>Atherinomorphae</taxon>
        <taxon>Beloniformes</taxon>
        <taxon>Adrianichthyidae</taxon>
        <taxon>Oryziinae</taxon>
        <taxon>Oryzias</taxon>
    </lineage>
</organism>
<dbReference type="GeneTree" id="ENSGT00940000176976"/>
<name>A0A3B3D788_ORYME</name>
<dbReference type="AlphaFoldDB" id="A0A3B3D788"/>
<dbReference type="OMA" id="FQTAQHR"/>
<evidence type="ECO:0000313" key="2">
    <source>
        <dbReference type="Ensembl" id="ENSOMEP00000025958.1"/>
    </source>
</evidence>
<reference evidence="2" key="2">
    <citation type="submission" date="2025-09" db="UniProtKB">
        <authorList>
            <consortium name="Ensembl"/>
        </authorList>
    </citation>
    <scope>IDENTIFICATION</scope>
</reference>
<dbReference type="PaxDb" id="30732-ENSOMEP00000025958"/>